<evidence type="ECO:0000259" key="1">
    <source>
        <dbReference type="Pfam" id="PF00561"/>
    </source>
</evidence>
<sequence>MPPSPAWLDRAEFPFASHYWRSRYGDLHYVDEGQGETLLFVHGNPTWSFMFRKQILALRDRYRCVAIDHLGFGLSDKPADAPYGPRLHAENLLGFIDALGLKHITLVLHDWGGPIGMSYALDCPSNVARLVIANTHFWSLEGITGAERFSRIVGGPFGRFLCRRFNAFPKYVMKAVYGRTGKLPPAIHRHYQAPFPTPDSRNGPWRFAQAIIGESEWLAGLWNRRRIIASKPLQILWGLEDPVGTLDKLHRWEAAFPNHRIALLEGVGHFVPEQLGTDMAGIVAEFIEDTRSEASPSPPANVV</sequence>
<accession>A0ABV4HRV7</accession>
<dbReference type="PRINTS" id="PR00111">
    <property type="entry name" value="ABHYDROLASE"/>
</dbReference>
<dbReference type="InterPro" id="IPR000073">
    <property type="entry name" value="AB_hydrolase_1"/>
</dbReference>
<dbReference type="GO" id="GO:0016787">
    <property type="term" value="F:hydrolase activity"/>
    <property type="evidence" value="ECO:0007669"/>
    <property type="project" value="UniProtKB-KW"/>
</dbReference>
<dbReference type="InterPro" id="IPR029058">
    <property type="entry name" value="AB_hydrolase_fold"/>
</dbReference>
<dbReference type="PRINTS" id="PR00412">
    <property type="entry name" value="EPOXHYDRLASE"/>
</dbReference>
<dbReference type="PANTHER" id="PTHR43798">
    <property type="entry name" value="MONOACYLGLYCEROL LIPASE"/>
    <property type="match status" value="1"/>
</dbReference>
<dbReference type="PANTHER" id="PTHR43798:SF24">
    <property type="entry name" value="CIS-3-ALKYL-4-ALKYLOXETAN-2-ONE DECARBOXYLASE"/>
    <property type="match status" value="1"/>
</dbReference>
<evidence type="ECO:0000313" key="2">
    <source>
        <dbReference type="EMBL" id="MEZ0474437.1"/>
    </source>
</evidence>
<feature type="domain" description="AB hydrolase-1" evidence="1">
    <location>
        <begin position="37"/>
        <end position="271"/>
    </location>
</feature>
<keyword evidence="3" id="KW-1185">Reference proteome</keyword>
<dbReference type="RefSeq" id="WP_370563601.1">
    <property type="nucleotide sequence ID" value="NZ_JBFWIB010000004.1"/>
</dbReference>
<comment type="caution">
    <text evidence="2">The sequence shown here is derived from an EMBL/GenBank/DDBJ whole genome shotgun (WGS) entry which is preliminary data.</text>
</comment>
<gene>
    <name evidence="2" type="ORF">AB6713_07375</name>
</gene>
<protein>
    <submittedName>
        <fullName evidence="2">Alpha/beta fold hydrolase</fullName>
    </submittedName>
</protein>
<dbReference type="Proteomes" id="UP001566331">
    <property type="component" value="Unassembled WGS sequence"/>
</dbReference>
<dbReference type="InterPro" id="IPR000639">
    <property type="entry name" value="Epox_hydrolase-like"/>
</dbReference>
<keyword evidence="2" id="KW-0378">Hydrolase</keyword>
<dbReference type="Gene3D" id="3.40.50.1820">
    <property type="entry name" value="alpha/beta hydrolase"/>
    <property type="match status" value="1"/>
</dbReference>
<dbReference type="Pfam" id="PF00561">
    <property type="entry name" value="Abhydrolase_1"/>
    <property type="match status" value="1"/>
</dbReference>
<evidence type="ECO:0000313" key="3">
    <source>
        <dbReference type="Proteomes" id="UP001566331"/>
    </source>
</evidence>
<organism evidence="2 3">
    <name type="scientific">Luteimonas salinilitoris</name>
    <dbReference type="NCBI Taxonomy" id="3237697"/>
    <lineage>
        <taxon>Bacteria</taxon>
        <taxon>Pseudomonadati</taxon>
        <taxon>Pseudomonadota</taxon>
        <taxon>Gammaproteobacteria</taxon>
        <taxon>Lysobacterales</taxon>
        <taxon>Lysobacteraceae</taxon>
        <taxon>Luteimonas</taxon>
    </lineage>
</organism>
<dbReference type="EMBL" id="JBFWIC010000007">
    <property type="protein sequence ID" value="MEZ0474437.1"/>
    <property type="molecule type" value="Genomic_DNA"/>
</dbReference>
<dbReference type="SUPFAM" id="SSF53474">
    <property type="entry name" value="alpha/beta-Hydrolases"/>
    <property type="match status" value="1"/>
</dbReference>
<name>A0ABV4HRV7_9GAMM</name>
<proteinExistence type="predicted"/>
<reference evidence="2 3" key="1">
    <citation type="submission" date="2024-07" db="EMBL/GenBank/DDBJ databases">
        <title>Luteimonas salilacus sp. nov., isolated from the shore soil of Salt Lake in Tibet of China.</title>
        <authorList>
            <person name="Zhang X."/>
            <person name="Li A."/>
        </authorList>
    </citation>
    <scope>NUCLEOTIDE SEQUENCE [LARGE SCALE GENOMIC DNA]</scope>
    <source>
        <strain evidence="2 3">B3-2-R+30</strain>
    </source>
</reference>
<dbReference type="InterPro" id="IPR050266">
    <property type="entry name" value="AB_hydrolase_sf"/>
</dbReference>